<dbReference type="eggNOG" id="COG5107">
    <property type="taxonomic scope" value="Bacteria"/>
</dbReference>
<feature type="region of interest" description="Disordered" evidence="2">
    <location>
        <begin position="1"/>
        <end position="42"/>
    </location>
</feature>
<evidence type="ECO:0000313" key="4">
    <source>
        <dbReference type="Proteomes" id="UP000004295"/>
    </source>
</evidence>
<comment type="caution">
    <text evidence="3">The sequence shown here is derived from an EMBL/GenBank/DDBJ whole genome shotgun (WGS) entry which is preliminary data.</text>
</comment>
<dbReference type="AlphaFoldDB" id="C3J7M6"/>
<organism evidence="3 4">
    <name type="scientific">Porphyromonas endodontalis (strain ATCC 35406 / DSM 24491 / JCM 8526 / CCUG 16442 / BCRC 14492 / NCTC 13058 / HG 370)</name>
    <name type="common">Bacteroides endodontalis</name>
    <dbReference type="NCBI Taxonomy" id="553175"/>
    <lineage>
        <taxon>Bacteria</taxon>
        <taxon>Pseudomonadati</taxon>
        <taxon>Bacteroidota</taxon>
        <taxon>Bacteroidia</taxon>
        <taxon>Bacteroidales</taxon>
        <taxon>Porphyromonadaceae</taxon>
        <taxon>Porphyromonas</taxon>
    </lineage>
</organism>
<dbReference type="InterPro" id="IPR007139">
    <property type="entry name" value="DUF349"/>
</dbReference>
<dbReference type="Proteomes" id="UP000004295">
    <property type="component" value="Unassembled WGS sequence"/>
</dbReference>
<dbReference type="STRING" id="553175.POREN0001_0074"/>
<name>C3J7M6_POREA</name>
<dbReference type="Pfam" id="PF03993">
    <property type="entry name" value="DUF349"/>
    <property type="match status" value="5"/>
</dbReference>
<keyword evidence="4" id="KW-1185">Reference proteome</keyword>
<dbReference type="EMBL" id="ACNN01000004">
    <property type="protein sequence ID" value="EEN83804.1"/>
    <property type="molecule type" value="Genomic_DNA"/>
</dbReference>
<protein>
    <recommendedName>
        <fullName evidence="5">DUF349 domain-containing protein</fullName>
    </recommendedName>
</protein>
<dbReference type="GeneID" id="93366145"/>
<evidence type="ECO:0000256" key="1">
    <source>
        <dbReference type="SAM" id="Coils"/>
    </source>
</evidence>
<dbReference type="RefSeq" id="WP_004331976.1">
    <property type="nucleotide sequence ID" value="NZ_ACNN01000004.1"/>
</dbReference>
<keyword evidence="1" id="KW-0175">Coiled coil</keyword>
<evidence type="ECO:0000256" key="2">
    <source>
        <dbReference type="SAM" id="MobiDB-lite"/>
    </source>
</evidence>
<feature type="compositionally biased region" description="Low complexity" evidence="2">
    <location>
        <begin position="15"/>
        <end position="27"/>
    </location>
</feature>
<proteinExistence type="predicted"/>
<evidence type="ECO:0008006" key="5">
    <source>
        <dbReference type="Google" id="ProtNLM"/>
    </source>
</evidence>
<gene>
    <name evidence="3" type="ORF">POREN0001_0074</name>
</gene>
<feature type="coiled-coil region" evidence="1">
    <location>
        <begin position="533"/>
        <end position="616"/>
    </location>
</feature>
<accession>C3J7M6</accession>
<reference evidence="3 4" key="1">
    <citation type="submission" date="2009-04" db="EMBL/GenBank/DDBJ databases">
        <authorList>
            <person name="Sebastian Y."/>
            <person name="Madupu R."/>
            <person name="Durkin A.S."/>
            <person name="Torralba M."/>
            <person name="Methe B."/>
            <person name="Sutton G.G."/>
            <person name="Strausberg R.L."/>
            <person name="Nelson K.E."/>
        </authorList>
    </citation>
    <scope>NUCLEOTIDE SEQUENCE [LARGE SCALE GENOMIC DNA]</scope>
    <source>
        <strain evidence="4">ATCC 35406 / BCRC 14492 / JCM 8526 / NCTC 13058 / HG 370</strain>
    </source>
</reference>
<feature type="compositionally biased region" description="Basic and acidic residues" evidence="2">
    <location>
        <begin position="28"/>
        <end position="37"/>
    </location>
</feature>
<evidence type="ECO:0000313" key="3">
    <source>
        <dbReference type="EMBL" id="EEN83804.1"/>
    </source>
</evidence>
<sequence>MEDTNLMPQEKNLNTTAPDAAEATTPEAPEKRADHSTESPAYKTFSYEEIEAMTCPQIVDAIALMSQSEVLPSRRDVDALKKGFDRKKSAYERAETDEAKAQLEEAKLHESRLHDILETYRLRYQQNLEEERKKQEENYELKRQLIETLRSIVSSQDDFSTIRTQYYELEEKWKSIGQVPEAKYNDLQAEYSRLREEYYDLRQMNEESRAYDFRKNLEAKQDLIAQAEELSTREDIIEACKELQQLHREWKEIGPVEKSMREEIWARFNELSHDLNRRRQEFFDNRNAQEEANLSAKQEICLAIESLPIDSFNNASKWKSATEQVLKLQEQWKETGHAPRSESNDIYKRFRSACNFFFDTKAQFFQTLREQYDQADATKRKIIEEAESLATSTDWNKTAKRLKELQEEWRKAGRSSKRVGDELWARFRTACDTFFEARKKQGNARNTEQVACLKEKREIISEIEALTEEEGTPQEEMRSKLNALMERFNAVGHVPYRDKEKVYNAYYRAVDKVYEKFQMERNQRRLEAFASDIDSMGGDLKKLEDELERLYRTRERMSKELQTSTGNLDLFSVSSKWGDSMMRDIEQKQQRLKRDLASVGEKIRLLQEAVKEARAENK</sequence>